<dbReference type="GO" id="GO:0006508">
    <property type="term" value="P:proteolysis"/>
    <property type="evidence" value="ECO:0007669"/>
    <property type="project" value="InterPro"/>
</dbReference>
<keyword evidence="3" id="KW-1185">Reference proteome</keyword>
<keyword evidence="2" id="KW-0378">Hydrolase</keyword>
<dbReference type="PANTHER" id="PTHR43056:SF5">
    <property type="entry name" value="PEPTIDASE S9 PROLYL OLIGOPEPTIDASE CATALYTIC DOMAIN-CONTAINING PROTEIN"/>
    <property type="match status" value="1"/>
</dbReference>
<evidence type="ECO:0000313" key="3">
    <source>
        <dbReference type="Proteomes" id="UP000199220"/>
    </source>
</evidence>
<keyword evidence="2" id="KW-0645">Protease</keyword>
<organism evidence="2 3">
    <name type="scientific">Ruania alba</name>
    <dbReference type="NCBI Taxonomy" id="648782"/>
    <lineage>
        <taxon>Bacteria</taxon>
        <taxon>Bacillati</taxon>
        <taxon>Actinomycetota</taxon>
        <taxon>Actinomycetes</taxon>
        <taxon>Micrococcales</taxon>
        <taxon>Ruaniaceae</taxon>
        <taxon>Ruania</taxon>
    </lineage>
</organism>
<dbReference type="SUPFAM" id="SSF53474">
    <property type="entry name" value="alpha/beta-Hydrolases"/>
    <property type="match status" value="1"/>
</dbReference>
<reference evidence="3" key="1">
    <citation type="submission" date="2016-10" db="EMBL/GenBank/DDBJ databases">
        <authorList>
            <person name="Varghese N."/>
            <person name="Submissions S."/>
        </authorList>
    </citation>
    <scope>NUCLEOTIDE SEQUENCE [LARGE SCALE GENOMIC DNA]</scope>
    <source>
        <strain evidence="3">DSM 21368</strain>
    </source>
</reference>
<dbReference type="GO" id="GO:0004177">
    <property type="term" value="F:aminopeptidase activity"/>
    <property type="evidence" value="ECO:0007669"/>
    <property type="project" value="UniProtKB-KW"/>
</dbReference>
<dbReference type="AlphaFoldDB" id="A0A1H5FLM8"/>
<dbReference type="PANTHER" id="PTHR43056">
    <property type="entry name" value="PEPTIDASE S9 PROLYL OLIGOPEPTIDASE"/>
    <property type="match status" value="1"/>
</dbReference>
<dbReference type="EMBL" id="FNTX01000001">
    <property type="protein sequence ID" value="SEE04084.1"/>
    <property type="molecule type" value="Genomic_DNA"/>
</dbReference>
<sequence>MSPTMPYGSWPSPLDAEQLADATVRLSEVLLEGGDTYWIESRSLEGGRSALVRHRDGRTTDVVTAAPDSGTFDVRTRVHEYGGAAYAVTDSCVVASRREDDRLYRIDLVDDGFAPPVPLVPADGRRYADLEIDRERALVYAVVEDHGGPGQYRTDPGASLVAIPLDGAAAEHRDRVITLVTGPDFVSSPRLSHDGALLAWITWEHPDMPWDSGLLHLGTVADGGGRLLHRRVIAGGPSTSVAEPLWTPKGDLVHVDDRSGWWNLYRSEFDAAQVRTRHLHPSDAEFTLPQWGFGPRTSDLLDEHHLMVSFGAGGRRRLGAVHIDNGALEAWDGDWEPERDVRAAPGRVVFIGASATQAQSVVELDLAQGQVNVLRSSSALRVSAESVSVAEEVSWPSEDGVAHGFLYRPTSETAQGPETALPPLLVLSHGGPTAASTAGFDPAVQFWTTRGFAVLDVNYGGSTGYGRAYRERLRGRWGIVDVADCASGARWLADRGIVDGSRMAVRGGSAGGFTTLAALTFTDVFAAGASHYGIGDLEALAEHTHKFESRYLDSLVGPYPDLADTYRARSPIHHTDQLRAPMILLQGTEDRVVPPAQAETMAAAVRAAGMEVEVHMFDGEGHGFRRAENKRAALEAELAFYGRVFAFTPA</sequence>
<dbReference type="Gene3D" id="3.40.50.1820">
    <property type="entry name" value="alpha/beta hydrolase"/>
    <property type="match status" value="1"/>
</dbReference>
<proteinExistence type="predicted"/>
<dbReference type="STRING" id="648782.SAMN04488554_1373"/>
<accession>A0A1H5FLM8</accession>
<dbReference type="SUPFAM" id="SSF82171">
    <property type="entry name" value="DPP6 N-terminal domain-like"/>
    <property type="match status" value="1"/>
</dbReference>
<name>A0A1H5FLM8_9MICO</name>
<protein>
    <submittedName>
        <fullName evidence="2">Dipeptidyl aminopeptidase/acylaminoacyl peptidase</fullName>
    </submittedName>
</protein>
<dbReference type="OrthoDB" id="128799at2"/>
<dbReference type="Proteomes" id="UP000199220">
    <property type="component" value="Unassembled WGS sequence"/>
</dbReference>
<keyword evidence="2" id="KW-0031">Aminopeptidase</keyword>
<feature type="domain" description="Peptidase S9 prolyl oligopeptidase catalytic" evidence="1">
    <location>
        <begin position="440"/>
        <end position="645"/>
    </location>
</feature>
<gene>
    <name evidence="2" type="ORF">SAMN04488554_1373</name>
</gene>
<dbReference type="InterPro" id="IPR029058">
    <property type="entry name" value="AB_hydrolase_fold"/>
</dbReference>
<dbReference type="GO" id="GO:0008236">
    <property type="term" value="F:serine-type peptidase activity"/>
    <property type="evidence" value="ECO:0007669"/>
    <property type="project" value="InterPro"/>
</dbReference>
<dbReference type="Pfam" id="PF00326">
    <property type="entry name" value="Peptidase_S9"/>
    <property type="match status" value="1"/>
</dbReference>
<dbReference type="InterPro" id="IPR050585">
    <property type="entry name" value="Xaa-Pro_dipeptidyl-ppase/CocE"/>
</dbReference>
<dbReference type="RefSeq" id="WP_089772250.1">
    <property type="nucleotide sequence ID" value="NZ_FNTX01000001.1"/>
</dbReference>
<evidence type="ECO:0000259" key="1">
    <source>
        <dbReference type="Pfam" id="PF00326"/>
    </source>
</evidence>
<dbReference type="InterPro" id="IPR001375">
    <property type="entry name" value="Peptidase_S9_cat"/>
</dbReference>
<evidence type="ECO:0000313" key="2">
    <source>
        <dbReference type="EMBL" id="SEE04084.1"/>
    </source>
</evidence>